<evidence type="ECO:0000313" key="1">
    <source>
        <dbReference type="EMBL" id="KAH9321570.1"/>
    </source>
</evidence>
<reference evidence="1 2" key="1">
    <citation type="journal article" date="2021" name="Nat. Plants">
        <title>The Taxus genome provides insights into paclitaxel biosynthesis.</title>
        <authorList>
            <person name="Xiong X."/>
            <person name="Gou J."/>
            <person name="Liao Q."/>
            <person name="Li Y."/>
            <person name="Zhou Q."/>
            <person name="Bi G."/>
            <person name="Li C."/>
            <person name="Du R."/>
            <person name="Wang X."/>
            <person name="Sun T."/>
            <person name="Guo L."/>
            <person name="Liang H."/>
            <person name="Lu P."/>
            <person name="Wu Y."/>
            <person name="Zhang Z."/>
            <person name="Ro D.K."/>
            <person name="Shang Y."/>
            <person name="Huang S."/>
            <person name="Yan J."/>
        </authorList>
    </citation>
    <scope>NUCLEOTIDE SEQUENCE [LARGE SCALE GENOMIC DNA]</scope>
    <source>
        <strain evidence="1">Ta-2019</strain>
    </source>
</reference>
<dbReference type="EMBL" id="JAHRHJ020000003">
    <property type="protein sequence ID" value="KAH9321570.1"/>
    <property type="molecule type" value="Genomic_DNA"/>
</dbReference>
<protein>
    <submittedName>
        <fullName evidence="1">Uncharacterized protein</fullName>
    </submittedName>
</protein>
<accession>A0AA38GHS2</accession>
<gene>
    <name evidence="1" type="ORF">KI387_016209</name>
</gene>
<proteinExistence type="predicted"/>
<organism evidence="1 2">
    <name type="scientific">Taxus chinensis</name>
    <name type="common">Chinese yew</name>
    <name type="synonym">Taxus wallichiana var. chinensis</name>
    <dbReference type="NCBI Taxonomy" id="29808"/>
    <lineage>
        <taxon>Eukaryota</taxon>
        <taxon>Viridiplantae</taxon>
        <taxon>Streptophyta</taxon>
        <taxon>Embryophyta</taxon>
        <taxon>Tracheophyta</taxon>
        <taxon>Spermatophyta</taxon>
        <taxon>Pinopsida</taxon>
        <taxon>Pinidae</taxon>
        <taxon>Conifers II</taxon>
        <taxon>Cupressales</taxon>
        <taxon>Taxaceae</taxon>
        <taxon>Taxus</taxon>
    </lineage>
</organism>
<dbReference type="AlphaFoldDB" id="A0AA38GHS2"/>
<keyword evidence="2" id="KW-1185">Reference proteome</keyword>
<sequence>MIRKKLVKKISEVDCSSPSLQSDSVVIDDVLESDLISSEMNEPELFDLALPSGELLPDKWITTPIYISQQSEGSIAGEFHSFNGSRFSPIQEASLILNTTIANVSKNPFTNSSQWKRNIVGPVSSMTRKKLVKKISEVDCSSPSLQSDSVVIDDVLESDLISSEMNEPELFDLALPFGELLPDKWITTPIYISQQSEGSIAGEFHSFNGSCFSSIQEASLILNTTIADVFSKT</sequence>
<comment type="caution">
    <text evidence="1">The sequence shown here is derived from an EMBL/GenBank/DDBJ whole genome shotgun (WGS) entry which is preliminary data.</text>
</comment>
<dbReference type="Proteomes" id="UP000824469">
    <property type="component" value="Unassembled WGS sequence"/>
</dbReference>
<evidence type="ECO:0000313" key="2">
    <source>
        <dbReference type="Proteomes" id="UP000824469"/>
    </source>
</evidence>
<name>A0AA38GHS2_TAXCH</name>